<dbReference type="InterPro" id="IPR035958">
    <property type="entry name" value="SecB-like_sf"/>
</dbReference>
<accession>A0A1L8RJQ7</accession>
<dbReference type="Gene3D" id="3.10.420.10">
    <property type="entry name" value="SecB-like"/>
    <property type="match status" value="1"/>
</dbReference>
<dbReference type="InterPro" id="IPR009530">
    <property type="entry name" value="DUF1149"/>
</dbReference>
<dbReference type="SUPFAM" id="SSF54611">
    <property type="entry name" value="SecB-like"/>
    <property type="match status" value="1"/>
</dbReference>
<proteinExistence type="predicted"/>
<protein>
    <submittedName>
        <fullName evidence="1">Uncharacterized protein</fullName>
    </submittedName>
</protein>
<dbReference type="Proteomes" id="UP000181884">
    <property type="component" value="Unassembled WGS sequence"/>
</dbReference>
<dbReference type="AlphaFoldDB" id="A0A1L8RJQ7"/>
<reference evidence="1 2" key="1">
    <citation type="submission" date="2014-12" db="EMBL/GenBank/DDBJ databases">
        <title>Draft genome sequences of 29 type strains of Enterococci.</title>
        <authorList>
            <person name="Zhong Z."/>
            <person name="Sun Z."/>
            <person name="Liu W."/>
            <person name="Zhang W."/>
            <person name="Zhang H."/>
        </authorList>
    </citation>
    <scope>NUCLEOTIDE SEQUENCE [LARGE SCALE GENOMIC DNA]</scope>
    <source>
        <strain evidence="1 2">DSM 17029</strain>
    </source>
</reference>
<evidence type="ECO:0000313" key="1">
    <source>
        <dbReference type="EMBL" id="OJG19932.1"/>
    </source>
</evidence>
<name>A0A1L8RJQ7_9ENTE</name>
<comment type="caution">
    <text evidence="1">The sequence shown here is derived from an EMBL/GenBank/DDBJ whole genome shotgun (WGS) entry which is preliminary data.</text>
</comment>
<organism evidence="1 2">
    <name type="scientific">Enterococcus canis</name>
    <dbReference type="NCBI Taxonomy" id="214095"/>
    <lineage>
        <taxon>Bacteria</taxon>
        <taxon>Bacillati</taxon>
        <taxon>Bacillota</taxon>
        <taxon>Bacilli</taxon>
        <taxon>Lactobacillales</taxon>
        <taxon>Enterococcaceae</taxon>
        <taxon>Enterococcus</taxon>
    </lineage>
</organism>
<evidence type="ECO:0000313" key="2">
    <source>
        <dbReference type="Proteomes" id="UP000181884"/>
    </source>
</evidence>
<gene>
    <name evidence="1" type="ORF">RU97_GL000165</name>
</gene>
<dbReference type="PIRSF" id="PIRSF031568">
    <property type="entry name" value="UCP031568"/>
    <property type="match status" value="1"/>
</dbReference>
<dbReference type="RefSeq" id="WP_067391585.1">
    <property type="nucleotide sequence ID" value="NZ_JXKH01000001.1"/>
</dbReference>
<keyword evidence="2" id="KW-1185">Reference proteome</keyword>
<dbReference type="STRING" id="214095.RU97_GL000165"/>
<dbReference type="EMBL" id="JXKH01000001">
    <property type="protein sequence ID" value="OJG19932.1"/>
    <property type="molecule type" value="Genomic_DNA"/>
</dbReference>
<dbReference type="Pfam" id="PF06619">
    <property type="entry name" value="DUF1149"/>
    <property type="match status" value="1"/>
</dbReference>
<sequence>MEIKRQKEIVEAFHYDMRRKDSEDKTEIRIGFSPLKVEDENYPKENSVLGARLEFRLVFEEYILAGRVSQINHVINRQIENQEDINQDEIDELVAPLFKIVERMAYEVTEIALDKPGVKLNFQQQQTEEQTEE</sequence>